<protein>
    <submittedName>
        <fullName evidence="3">T9SS type A sorting domain-containing protein</fullName>
    </submittedName>
</protein>
<dbReference type="Proteomes" id="UP000287527">
    <property type="component" value="Unassembled WGS sequence"/>
</dbReference>
<evidence type="ECO:0000313" key="4">
    <source>
        <dbReference type="Proteomes" id="UP000287527"/>
    </source>
</evidence>
<keyword evidence="4" id="KW-1185">Reference proteome</keyword>
<evidence type="ECO:0000259" key="2">
    <source>
        <dbReference type="Pfam" id="PF18962"/>
    </source>
</evidence>
<dbReference type="InterPro" id="IPR026444">
    <property type="entry name" value="Secre_tail"/>
</dbReference>
<evidence type="ECO:0000313" key="3">
    <source>
        <dbReference type="EMBL" id="RWX00995.1"/>
    </source>
</evidence>
<organism evidence="3 4">
    <name type="scientific">Flavobacterium cerinum</name>
    <dbReference type="NCBI Taxonomy" id="2502784"/>
    <lineage>
        <taxon>Bacteria</taxon>
        <taxon>Pseudomonadati</taxon>
        <taxon>Bacteroidota</taxon>
        <taxon>Flavobacteriia</taxon>
        <taxon>Flavobacteriales</taxon>
        <taxon>Flavobacteriaceae</taxon>
        <taxon>Flavobacterium</taxon>
    </lineage>
</organism>
<sequence>MKNLYLLICTILLCYADGYSQNIEYIKQENTRLIKAREIESDIEKYITLNLKSYTLTSDKEYKIKEAIITESRAHGEILNDKKIQDALIDVKKAELRNLYFKNNPGIESVMKATPIVYTVPADCNNGNFEQGLAGYTFTRRTAKPFDILNCEITTRNAPFFNPFVPSINNFTTEGATLITQPGFDQSLLPFNIQVPMIHSGNSSIKLNRSTGGTDITTMTSTIRPSTNEIGFSYSLIVENPHPDIPADQPFFTVRIYRDNQIVNTNNICLTADENNPLFFPNVPKPAKPSILYTGWLCDRIKIPDEMVGLDLILEFVIADCGQGGHFGTVYIDDICDTCERPGFGSIQIDNKGFNCPTTPFNVCGLITMPVENNGNPVSVTLNVVEENTGQIVNTYTNVVITNPTASLFERRFCFTVDPSIYSNGDYTFVAIANFGTHEVSDFGATNSIDLSFNSNAAVLDSFVVRGDLYWTDSEESYDLEFLVDSVCCPNSTVIDPIPAYYATTVTENHINLYSVAAKLNYECFRWRIKTSCGWSEWCCLTTYFGYDFPSNAYWGNAYEPACYDGSINLCEPFLYEADPVAANSSQFEQREQYITAVNIINNNANVMYQAGNYVELLPNFNALNSSVFTAQIEDCVAQTVFTISGDRTKDDTENNIYLVKQSAQPDNGFNVYPNPTEGMLSVRSDIKVNLFTLTDMTGKEIKRISNNQTSGEVRINISEFPSGIYLLSADGQVIQKIIKN</sequence>
<name>A0A444HC32_9FLAO</name>
<dbReference type="NCBIfam" id="TIGR04183">
    <property type="entry name" value="Por_Secre_tail"/>
    <property type="match status" value="1"/>
</dbReference>
<accession>A0A444HC32</accession>
<proteinExistence type="predicted"/>
<dbReference type="Pfam" id="PF18962">
    <property type="entry name" value="Por_Secre_tail"/>
    <property type="match status" value="1"/>
</dbReference>
<dbReference type="NCBIfam" id="NF045639">
    <property type="entry name" value="GCX_COOH"/>
    <property type="match status" value="1"/>
</dbReference>
<dbReference type="EMBL" id="SBII01000004">
    <property type="protein sequence ID" value="RWX00995.1"/>
    <property type="molecule type" value="Genomic_DNA"/>
</dbReference>
<dbReference type="AlphaFoldDB" id="A0A444HC32"/>
<comment type="caution">
    <text evidence="3">The sequence shown here is derived from an EMBL/GenBank/DDBJ whole genome shotgun (WGS) entry which is preliminary data.</text>
</comment>
<dbReference type="OrthoDB" id="1292260at2"/>
<dbReference type="InterPro" id="IPR055015">
    <property type="entry name" value="GCX_COOH"/>
</dbReference>
<reference evidence="3 4" key="1">
    <citation type="submission" date="2019-01" db="EMBL/GenBank/DDBJ databases">
        <title>Flavobacterium sp. nov.,isolated from freshwater.</title>
        <authorList>
            <person name="Zhang R."/>
            <person name="Du Z.-J."/>
        </authorList>
    </citation>
    <scope>NUCLEOTIDE SEQUENCE [LARGE SCALE GENOMIC DNA]</scope>
    <source>
        <strain evidence="3 4">1E403</strain>
    </source>
</reference>
<gene>
    <name evidence="3" type="ORF">EPI11_08210</name>
</gene>
<feature type="domain" description="Secretion system C-terminal sorting" evidence="2">
    <location>
        <begin position="672"/>
        <end position="738"/>
    </location>
</feature>
<evidence type="ECO:0000256" key="1">
    <source>
        <dbReference type="ARBA" id="ARBA00022729"/>
    </source>
</evidence>
<dbReference type="RefSeq" id="WP_128389475.1">
    <property type="nucleotide sequence ID" value="NZ_SBII01000004.1"/>
</dbReference>
<keyword evidence="1" id="KW-0732">Signal</keyword>